<reference evidence="7" key="1">
    <citation type="submission" date="2021-01" db="EMBL/GenBank/DDBJ databases">
        <title>Whole genome shotgun sequence of Virgisporangium aliadipatigenens NBRC 105644.</title>
        <authorList>
            <person name="Komaki H."/>
            <person name="Tamura T."/>
        </authorList>
    </citation>
    <scope>NUCLEOTIDE SEQUENCE</scope>
    <source>
        <strain evidence="7">NBRC 105644</strain>
    </source>
</reference>
<feature type="coiled-coil region" evidence="5">
    <location>
        <begin position="332"/>
        <end position="359"/>
    </location>
</feature>
<evidence type="ECO:0000256" key="4">
    <source>
        <dbReference type="ARBA" id="ARBA00022840"/>
    </source>
</evidence>
<dbReference type="GO" id="GO:0016787">
    <property type="term" value="F:hydrolase activity"/>
    <property type="evidence" value="ECO:0007669"/>
    <property type="project" value="UniProtKB-KW"/>
</dbReference>
<dbReference type="EMBL" id="BOPF01000025">
    <property type="protein sequence ID" value="GIJ49166.1"/>
    <property type="molecule type" value="Genomic_DNA"/>
</dbReference>
<evidence type="ECO:0000256" key="2">
    <source>
        <dbReference type="ARBA" id="ARBA00022801"/>
    </source>
</evidence>
<dbReference type="Gene3D" id="3.40.50.300">
    <property type="entry name" value="P-loop containing nucleotide triphosphate hydrolases"/>
    <property type="match status" value="3"/>
</dbReference>
<evidence type="ECO:0000256" key="5">
    <source>
        <dbReference type="SAM" id="Coils"/>
    </source>
</evidence>
<dbReference type="Proteomes" id="UP000619260">
    <property type="component" value="Unassembled WGS sequence"/>
</dbReference>
<keyword evidence="1" id="KW-0547">Nucleotide-binding</keyword>
<protein>
    <recommendedName>
        <fullName evidence="6">DNA2/NAM7 helicase-like C-terminal domain-containing protein</fullName>
    </recommendedName>
</protein>
<dbReference type="InterPro" id="IPR041679">
    <property type="entry name" value="DNA2/NAM7-like_C"/>
</dbReference>
<dbReference type="PANTHER" id="PTHR43788">
    <property type="entry name" value="DNA2/NAM7 HELICASE FAMILY MEMBER"/>
    <property type="match status" value="1"/>
</dbReference>
<evidence type="ECO:0000313" key="7">
    <source>
        <dbReference type="EMBL" id="GIJ49166.1"/>
    </source>
</evidence>
<dbReference type="InterPro" id="IPR027417">
    <property type="entry name" value="P-loop_NTPase"/>
</dbReference>
<evidence type="ECO:0000256" key="3">
    <source>
        <dbReference type="ARBA" id="ARBA00022806"/>
    </source>
</evidence>
<sequence length="945" mass="99937">MDIRRILQALADLAPAGEERIYDVTRGGRTLVWLAERERAPRSSTVDKLAAQDALHRDERILRRGTAFVVGTFEVDGVRRKVRLPLLTQPVRLERTLLGYRVTPIGDLELTGLVEDRRTAAGLEAAPGLDSAGWSTALGTHAWMNAAAKAAGLPLAATFFGAPERIDDSSLNAYAASALYVTRDVGSTGIRDTLLAWAARAGLADTALARVYAGTAAERPSTVDEPVLSPLPLNTAQREVVRRVRREPVVVVSGPPGNGKSHALVAAALDVVDRGGSVLVATQSVHAAEVLGELLRRHPGPVPVLFGDAERRDAIATELAKGTEAGADAARVRALDGDLDRARRTVAGLEREIGRLLELERRAAELPRRQPLIPGLATDAPAVFAPDFDLDAARALLDAALGISHGTATGAGAVSGTGGASGFGTGDAAGGGPVGRWQRWRRRRALRRVRRHFGAADDVPPEVLEDAWEAAASAQAAARLAAEGPTDLPWRALADADETLARTLGEAMRVRATSGRRRDGAALRAASALGTALRAGRNRRREILAGLDGAALVRALPLWVGTAGDVDDLLPPVPGMFDLVVLDEAAHIDQLRAAPVLARARHALVAGDPRQLRFVSFVADVDIDGTLRKHGLEDAADRLDVRRSSAFDVAAGAAGVTWLAEHHRCAPHLIEFSARRFYTDRMELVTRTPRNDRTPAISVVRVAGSVADGVNAAEVSAAVEVVRAHLGGPIAVITPFRAQSDAVEAALLAAFTVEEIEKFGIRSGTVHGFQGSEAEHVVVSLGLVDGDSPARRRFVTDANLFNVMVTRARARLTVVTSLTSPNGLIGDYLAHASAPPVPPPDGAATGWTARLADELRRVGGAVRVGYPVGRWNVDIVLDGVALTCGVHPSGVAAHVERERTLRRAGWEVRDAFPSRWGGDAVRAALSLVSPAPSPGSAAAAQDRHE</sequence>
<dbReference type="Pfam" id="PF13604">
    <property type="entry name" value="AAA_30"/>
    <property type="match status" value="1"/>
</dbReference>
<feature type="domain" description="DNA2/NAM7 helicase-like C-terminal" evidence="6">
    <location>
        <begin position="655"/>
        <end position="817"/>
    </location>
</feature>
<dbReference type="Pfam" id="PF13087">
    <property type="entry name" value="AAA_12"/>
    <property type="match status" value="1"/>
</dbReference>
<dbReference type="InterPro" id="IPR050534">
    <property type="entry name" value="Coronavir_polyprotein_1ab"/>
</dbReference>
<evidence type="ECO:0000313" key="8">
    <source>
        <dbReference type="Proteomes" id="UP000619260"/>
    </source>
</evidence>
<accession>A0A8J4DTE1</accession>
<keyword evidence="4" id="KW-0067">ATP-binding</keyword>
<comment type="caution">
    <text evidence="7">The sequence shown here is derived from an EMBL/GenBank/DDBJ whole genome shotgun (WGS) entry which is preliminary data.</text>
</comment>
<proteinExistence type="predicted"/>
<dbReference type="CDD" id="cd18808">
    <property type="entry name" value="SF1_C_Upf1"/>
    <property type="match status" value="1"/>
</dbReference>
<dbReference type="RefSeq" id="WP_203902641.1">
    <property type="nucleotide sequence ID" value="NZ_BOPF01000025.1"/>
</dbReference>
<dbReference type="PANTHER" id="PTHR43788:SF8">
    <property type="entry name" value="DNA-BINDING PROTEIN SMUBP-2"/>
    <property type="match status" value="1"/>
</dbReference>
<dbReference type="GO" id="GO:0043139">
    <property type="term" value="F:5'-3' DNA helicase activity"/>
    <property type="evidence" value="ECO:0007669"/>
    <property type="project" value="TreeGrafter"/>
</dbReference>
<keyword evidence="5" id="KW-0175">Coiled coil</keyword>
<name>A0A8J4DTE1_9ACTN</name>
<dbReference type="GO" id="GO:0005524">
    <property type="term" value="F:ATP binding"/>
    <property type="evidence" value="ECO:0007669"/>
    <property type="project" value="UniProtKB-KW"/>
</dbReference>
<dbReference type="AlphaFoldDB" id="A0A8J4DTE1"/>
<organism evidence="7 8">
    <name type="scientific">Virgisporangium aliadipatigenens</name>
    <dbReference type="NCBI Taxonomy" id="741659"/>
    <lineage>
        <taxon>Bacteria</taxon>
        <taxon>Bacillati</taxon>
        <taxon>Actinomycetota</taxon>
        <taxon>Actinomycetes</taxon>
        <taxon>Micromonosporales</taxon>
        <taxon>Micromonosporaceae</taxon>
        <taxon>Virgisporangium</taxon>
    </lineage>
</organism>
<dbReference type="InterPro" id="IPR047187">
    <property type="entry name" value="SF1_C_Upf1"/>
</dbReference>
<dbReference type="SUPFAM" id="SSF52540">
    <property type="entry name" value="P-loop containing nucleoside triphosphate hydrolases"/>
    <property type="match status" value="1"/>
</dbReference>
<gene>
    <name evidence="7" type="ORF">Val02_60520</name>
</gene>
<keyword evidence="8" id="KW-1185">Reference proteome</keyword>
<evidence type="ECO:0000259" key="6">
    <source>
        <dbReference type="Pfam" id="PF13087"/>
    </source>
</evidence>
<evidence type="ECO:0000256" key="1">
    <source>
        <dbReference type="ARBA" id="ARBA00022741"/>
    </source>
</evidence>
<keyword evidence="2" id="KW-0378">Hydrolase</keyword>
<keyword evidence="3" id="KW-0347">Helicase</keyword>